<dbReference type="RefSeq" id="WP_338787749.1">
    <property type="nucleotide sequence ID" value="NZ_CP147403.1"/>
</dbReference>
<organism evidence="3 4">
    <name type="scientific">Metabacillus rhizosphaerae</name>
    <dbReference type="NCBI Taxonomy" id="3117747"/>
    <lineage>
        <taxon>Bacteria</taxon>
        <taxon>Bacillati</taxon>
        <taxon>Bacillota</taxon>
        <taxon>Bacilli</taxon>
        <taxon>Bacillales</taxon>
        <taxon>Bacillaceae</taxon>
        <taxon>Metabacillus</taxon>
    </lineage>
</organism>
<dbReference type="InterPro" id="IPR002104">
    <property type="entry name" value="Integrase_catalytic"/>
</dbReference>
<evidence type="ECO:0000313" key="4">
    <source>
        <dbReference type="Proteomes" id="UP001368328"/>
    </source>
</evidence>
<protein>
    <submittedName>
        <fullName evidence="3">Tyrosine-type recombinase/integrase</fullName>
    </submittedName>
</protein>
<dbReference type="Pfam" id="PF00589">
    <property type="entry name" value="Phage_integrase"/>
    <property type="match status" value="1"/>
</dbReference>
<accession>A0ABZ2MUT0</accession>
<dbReference type="EMBL" id="CP147403">
    <property type="protein sequence ID" value="WXB89024.1"/>
    <property type="molecule type" value="Genomic_DNA"/>
</dbReference>
<evidence type="ECO:0000256" key="1">
    <source>
        <dbReference type="ARBA" id="ARBA00023172"/>
    </source>
</evidence>
<reference evidence="3 4" key="1">
    <citation type="submission" date="2024-02" db="EMBL/GenBank/DDBJ databases">
        <title>Seven novel Bacillus-like species.</title>
        <authorList>
            <person name="Liu G."/>
        </authorList>
    </citation>
    <scope>NUCLEOTIDE SEQUENCE [LARGE SCALE GENOMIC DNA]</scope>
    <source>
        <strain evidence="3 4">FJAT-53654</strain>
    </source>
</reference>
<sequence>MYYTIFLLAIHTGMRRGEFLGLRWQDIDLETGYINIEQSLVYDEDGFRFTEPKPKAHN</sequence>
<dbReference type="InterPro" id="IPR013762">
    <property type="entry name" value="Integrase-like_cat_sf"/>
</dbReference>
<keyword evidence="1" id="KW-0233">DNA recombination</keyword>
<evidence type="ECO:0000313" key="3">
    <source>
        <dbReference type="EMBL" id="WXB89024.1"/>
    </source>
</evidence>
<feature type="domain" description="Tyr recombinase" evidence="2">
    <location>
        <begin position="1"/>
        <end position="58"/>
    </location>
</feature>
<dbReference type="InterPro" id="IPR011010">
    <property type="entry name" value="DNA_brk_join_enz"/>
</dbReference>
<evidence type="ECO:0000259" key="2">
    <source>
        <dbReference type="PROSITE" id="PS51898"/>
    </source>
</evidence>
<keyword evidence="4" id="KW-1185">Reference proteome</keyword>
<name>A0ABZ2MUT0_9BACI</name>
<dbReference type="PROSITE" id="PS51898">
    <property type="entry name" value="TYR_RECOMBINASE"/>
    <property type="match status" value="1"/>
</dbReference>
<dbReference type="Gene3D" id="1.10.443.10">
    <property type="entry name" value="Intergrase catalytic core"/>
    <property type="match status" value="1"/>
</dbReference>
<dbReference type="Proteomes" id="UP001368328">
    <property type="component" value="Chromosome"/>
</dbReference>
<dbReference type="SUPFAM" id="SSF56349">
    <property type="entry name" value="DNA breaking-rejoining enzymes"/>
    <property type="match status" value="1"/>
</dbReference>
<gene>
    <name evidence="3" type="ORF">WCV66_01585</name>
</gene>
<proteinExistence type="predicted"/>